<sequence length="120" mass="13423">MQSKSILLILSHAPYGDTRAKEALDLALTAAAFGQDVSLLFTQDALYLLLKSQQPQAIEQKNLANICSALPMYDIDKIYIENNTSQTKHITAEQLILPGVFVNHNQIALMIRDHDVVLRF</sequence>
<evidence type="ECO:0000313" key="2">
    <source>
        <dbReference type="EMBL" id="SIT10583.1"/>
    </source>
</evidence>
<dbReference type="Gene3D" id="3.40.1260.10">
    <property type="entry name" value="DsrEFH-like"/>
    <property type="match status" value="1"/>
</dbReference>
<gene>
    <name evidence="2" type="ORF">SAMN05421760_11554</name>
</gene>
<dbReference type="STRING" id="619304.SAMN05421760_11554"/>
<dbReference type="Proteomes" id="UP000185999">
    <property type="component" value="Unassembled WGS sequence"/>
</dbReference>
<evidence type="ECO:0000256" key="1">
    <source>
        <dbReference type="ARBA" id="ARBA00005996"/>
    </source>
</evidence>
<dbReference type="SUPFAM" id="SSF75169">
    <property type="entry name" value="DsrEFH-like"/>
    <property type="match status" value="1"/>
</dbReference>
<accession>A0A1N7PIV6</accession>
<dbReference type="NCBIfam" id="NF001238">
    <property type="entry name" value="PRK00211.1"/>
    <property type="match status" value="1"/>
</dbReference>
<dbReference type="PANTHER" id="PTHR38780">
    <property type="entry name" value="PROTEIN TUSC"/>
    <property type="match status" value="1"/>
</dbReference>
<reference evidence="3" key="1">
    <citation type="submission" date="2017-01" db="EMBL/GenBank/DDBJ databases">
        <authorList>
            <person name="Varghese N."/>
            <person name="Submissions S."/>
        </authorList>
    </citation>
    <scope>NUCLEOTIDE SEQUENCE [LARGE SCALE GENOMIC DNA]</scope>
    <source>
        <strain evidence="3">DSM 22306</strain>
    </source>
</reference>
<dbReference type="InterPro" id="IPR003787">
    <property type="entry name" value="Sulphur_relay_DsrE/F-like"/>
</dbReference>
<evidence type="ECO:0000313" key="3">
    <source>
        <dbReference type="Proteomes" id="UP000185999"/>
    </source>
</evidence>
<dbReference type="InterPro" id="IPR017462">
    <property type="entry name" value="Sulphur_relay_TusC/DsrF"/>
</dbReference>
<dbReference type="EMBL" id="FTOE01000015">
    <property type="protein sequence ID" value="SIT10583.1"/>
    <property type="molecule type" value="Genomic_DNA"/>
</dbReference>
<dbReference type="OrthoDB" id="9789418at2"/>
<organism evidence="2 3">
    <name type="scientific">Neptunomonas antarctica</name>
    <dbReference type="NCBI Taxonomy" id="619304"/>
    <lineage>
        <taxon>Bacteria</taxon>
        <taxon>Pseudomonadati</taxon>
        <taxon>Pseudomonadota</taxon>
        <taxon>Gammaproteobacteria</taxon>
        <taxon>Oceanospirillales</taxon>
        <taxon>Oceanospirillaceae</taxon>
        <taxon>Neptunomonas</taxon>
    </lineage>
</organism>
<protein>
    <submittedName>
        <fullName evidence="2">tRNA 2-thiouridine synthesizing protein C</fullName>
    </submittedName>
</protein>
<dbReference type="NCBIfam" id="TIGR03010">
    <property type="entry name" value="sulf_tusC_dsrF"/>
    <property type="match status" value="1"/>
</dbReference>
<dbReference type="AlphaFoldDB" id="A0A1N7PIV6"/>
<dbReference type="Pfam" id="PF02635">
    <property type="entry name" value="DsrE"/>
    <property type="match status" value="1"/>
</dbReference>
<name>A0A1N7PIV6_9GAMM</name>
<dbReference type="PANTHER" id="PTHR38780:SF1">
    <property type="entry name" value="PROTEIN TUSC"/>
    <property type="match status" value="1"/>
</dbReference>
<keyword evidence="3" id="KW-1185">Reference proteome</keyword>
<proteinExistence type="inferred from homology"/>
<dbReference type="InterPro" id="IPR027396">
    <property type="entry name" value="DsrEFH-like"/>
</dbReference>
<dbReference type="RefSeq" id="WP_054342253.1">
    <property type="nucleotide sequence ID" value="NZ_FTOE01000015.1"/>
</dbReference>
<comment type="similarity">
    <text evidence="1">Belongs to the DsrF/TusC family.</text>
</comment>